<dbReference type="InterPro" id="IPR011990">
    <property type="entry name" value="TPR-like_helical_dom_sf"/>
</dbReference>
<dbReference type="InterPro" id="IPR019734">
    <property type="entry name" value="TPR_rpt"/>
</dbReference>
<feature type="compositionally biased region" description="Low complexity" evidence="1">
    <location>
        <begin position="398"/>
        <end position="410"/>
    </location>
</feature>
<feature type="compositionally biased region" description="Gly residues" evidence="1">
    <location>
        <begin position="504"/>
        <end position="514"/>
    </location>
</feature>
<evidence type="ECO:0000256" key="1">
    <source>
        <dbReference type="SAM" id="MobiDB-lite"/>
    </source>
</evidence>
<dbReference type="InterPro" id="IPR001173">
    <property type="entry name" value="Glyco_trans_2-like"/>
</dbReference>
<feature type="compositionally biased region" description="Basic and acidic residues" evidence="1">
    <location>
        <begin position="614"/>
        <end position="625"/>
    </location>
</feature>
<dbReference type="PANTHER" id="PTHR43630">
    <property type="entry name" value="POLY-BETA-1,6-N-ACETYL-D-GLUCOSAMINE SYNTHASE"/>
    <property type="match status" value="1"/>
</dbReference>
<feature type="domain" description="Glycosyltransferase 2-like" evidence="2">
    <location>
        <begin position="15"/>
        <end position="112"/>
    </location>
</feature>
<proteinExistence type="predicted"/>
<protein>
    <recommendedName>
        <fullName evidence="2">Glycosyltransferase 2-like domain-containing protein</fullName>
    </recommendedName>
</protein>
<sequence length="625" mass="67520">MEDRPRRSGAMLLGVHILAKNEAARLPAALESVREIADEIIVIDTGSTDGTPEVARAFGARVLFVPWQDDFAAARNAGLEAARTDWVLVLDADERVVAGRRVLRSLIRETENEAFTVEIQNAIGSDPWARVVFRPVRLFRPSAFGGLRFLGRIHEQLVTPDGRPAPFRPAASPLVIEHVGYRPDVLREKGTAERNARLLARCLEERPDDPFYRYHRGITLVQLRRLREAAAELERALETAPKSAPYRPSLVRTLSLVYEGLGRPERARTLLQAEAPDVEGQPELWHLLGESFLAAGWVRPAEAAFRAALAAALRADPSDDNVRTFGVGGFRTRTRLTEALARQGRWAEAMEALRAALLERPDFAPARRLLEALVEPPALPSRPADRASQGGRREQDAAPEAARASPAPEAAGRRPKTAAEAWAMYRAGAVRPAAEFFLESLGDGTLTAEGAYALGELLYERGHGAAAEAMFVRAIALAEAAEGRRRVLQADESGGDVPPAADKGPGGAGEGAFGPAGLSDRARVGAALSRLDDLLAGVARALRRADERAASAVRRVEEGRDGPSPGPAAVVRRWTAAEAALRRMHHRLAEARTALAGLPWRVRMIGDRGGSGEGTRRTEGAEGAD</sequence>
<dbReference type="OrthoDB" id="9815923at2"/>
<dbReference type="SUPFAM" id="SSF48452">
    <property type="entry name" value="TPR-like"/>
    <property type="match status" value="1"/>
</dbReference>
<feature type="region of interest" description="Disordered" evidence="1">
    <location>
        <begin position="487"/>
        <end position="514"/>
    </location>
</feature>
<feature type="region of interest" description="Disordered" evidence="1">
    <location>
        <begin position="378"/>
        <end position="415"/>
    </location>
</feature>
<evidence type="ECO:0000259" key="2">
    <source>
        <dbReference type="Pfam" id="PF00535"/>
    </source>
</evidence>
<gene>
    <name evidence="3" type="ORF">SA87_09855</name>
</gene>
<dbReference type="Gene3D" id="1.25.40.10">
    <property type="entry name" value="Tetratricopeptide repeat domain"/>
    <property type="match status" value="2"/>
</dbReference>
<dbReference type="SMART" id="SM00028">
    <property type="entry name" value="TPR"/>
    <property type="match status" value="3"/>
</dbReference>
<evidence type="ECO:0000313" key="4">
    <source>
        <dbReference type="Proteomes" id="UP000243024"/>
    </source>
</evidence>
<reference evidence="3 4" key="1">
    <citation type="submission" date="2015-09" db="EMBL/GenBank/DDBJ databases">
        <title>Draft genome sequence of Hydrogenibacillus schlegelii DSM 2000.</title>
        <authorList>
            <person name="Hemp J."/>
        </authorList>
    </citation>
    <scope>NUCLEOTIDE SEQUENCE [LARGE SCALE GENOMIC DNA]</scope>
    <source>
        <strain evidence="3 4">MA 48</strain>
    </source>
</reference>
<accession>A0A179IQD6</accession>
<feature type="region of interest" description="Disordered" evidence="1">
    <location>
        <begin position="605"/>
        <end position="625"/>
    </location>
</feature>
<keyword evidence="4" id="KW-1185">Reference proteome</keyword>
<dbReference type="EMBL" id="JXBB01000009">
    <property type="protein sequence ID" value="OAR04897.1"/>
    <property type="molecule type" value="Genomic_DNA"/>
</dbReference>
<dbReference type="SUPFAM" id="SSF53448">
    <property type="entry name" value="Nucleotide-diphospho-sugar transferases"/>
    <property type="match status" value="1"/>
</dbReference>
<organism evidence="3 4">
    <name type="scientific">Hydrogenibacillus schlegelii</name>
    <name type="common">Bacillus schlegelii</name>
    <dbReference type="NCBI Taxonomy" id="1484"/>
    <lineage>
        <taxon>Bacteria</taxon>
        <taxon>Bacillati</taxon>
        <taxon>Bacillota</taxon>
        <taxon>Bacilli</taxon>
        <taxon>Bacillales</taxon>
        <taxon>Bacillales Family X. Incertae Sedis</taxon>
        <taxon>Hydrogenibacillus</taxon>
    </lineage>
</organism>
<name>A0A179IQD6_HYDSH</name>
<dbReference type="InterPro" id="IPR029044">
    <property type="entry name" value="Nucleotide-diphossugar_trans"/>
</dbReference>
<dbReference type="RefSeq" id="WP_066199441.1">
    <property type="nucleotide sequence ID" value="NZ_JBDOQL010000202.1"/>
</dbReference>
<evidence type="ECO:0000313" key="3">
    <source>
        <dbReference type="EMBL" id="OAR04897.1"/>
    </source>
</evidence>
<dbReference type="Pfam" id="PF00535">
    <property type="entry name" value="Glycos_transf_2"/>
    <property type="match status" value="1"/>
</dbReference>
<dbReference type="AlphaFoldDB" id="A0A179IQD6"/>
<dbReference type="Proteomes" id="UP000243024">
    <property type="component" value="Unassembled WGS sequence"/>
</dbReference>
<dbReference type="CDD" id="cd02511">
    <property type="entry name" value="Beta4Glucosyltransferase"/>
    <property type="match status" value="1"/>
</dbReference>
<dbReference type="PANTHER" id="PTHR43630:SF2">
    <property type="entry name" value="GLYCOSYLTRANSFERASE"/>
    <property type="match status" value="1"/>
</dbReference>
<comment type="caution">
    <text evidence="3">The sequence shown here is derived from an EMBL/GenBank/DDBJ whole genome shotgun (WGS) entry which is preliminary data.</text>
</comment>
<dbReference type="Gene3D" id="3.90.550.10">
    <property type="entry name" value="Spore Coat Polysaccharide Biosynthesis Protein SpsA, Chain A"/>
    <property type="match status" value="1"/>
</dbReference>
<dbReference type="STRING" id="1484.SA87_09855"/>